<feature type="region of interest" description="Disordered" evidence="1">
    <location>
        <begin position="247"/>
        <end position="314"/>
    </location>
</feature>
<reference evidence="3 4" key="1">
    <citation type="submission" date="2022-06" db="EMBL/GenBank/DDBJ databases">
        <title>Halogeometricum sp. a new haloarchaeum isolate from saline soil.</title>
        <authorList>
            <person name="Strakova D."/>
            <person name="Galisteo C."/>
            <person name="Sanchez-Porro C."/>
            <person name="Ventosa A."/>
        </authorList>
    </citation>
    <scope>NUCLEOTIDE SEQUENCE [LARGE SCALE GENOMIC DNA]</scope>
    <source>
        <strain evidence="4">S3BR25-2</strain>
    </source>
</reference>
<accession>A0ABU2FXR9</accession>
<comment type="caution">
    <text evidence="3">The sequence shown here is derived from an EMBL/GenBank/DDBJ whole genome shotgun (WGS) entry which is preliminary data.</text>
</comment>
<dbReference type="RefSeq" id="WP_310926850.1">
    <property type="nucleotide sequence ID" value="NZ_JAMQOQ010000001.1"/>
</dbReference>
<feature type="compositionally biased region" description="Low complexity" evidence="1">
    <location>
        <begin position="260"/>
        <end position="278"/>
    </location>
</feature>
<dbReference type="EMBL" id="JAMQOQ010000001">
    <property type="protein sequence ID" value="MDS0293016.1"/>
    <property type="molecule type" value="Genomic_DNA"/>
</dbReference>
<keyword evidence="2" id="KW-1133">Transmembrane helix</keyword>
<dbReference type="Proteomes" id="UP001254813">
    <property type="component" value="Unassembled WGS sequence"/>
</dbReference>
<keyword evidence="2" id="KW-0472">Membrane</keyword>
<gene>
    <name evidence="3" type="ORF">NDI79_02385</name>
</gene>
<feature type="transmembrane region" description="Helical" evidence="2">
    <location>
        <begin position="21"/>
        <end position="45"/>
    </location>
</feature>
<keyword evidence="2" id="KW-0812">Transmembrane</keyword>
<evidence type="ECO:0000313" key="4">
    <source>
        <dbReference type="Proteomes" id="UP001254813"/>
    </source>
</evidence>
<feature type="transmembrane region" description="Helical" evidence="2">
    <location>
        <begin position="82"/>
        <end position="100"/>
    </location>
</feature>
<keyword evidence="4" id="KW-1185">Reference proteome</keyword>
<evidence type="ECO:0000256" key="1">
    <source>
        <dbReference type="SAM" id="MobiDB-lite"/>
    </source>
</evidence>
<feature type="transmembrane region" description="Helical" evidence="2">
    <location>
        <begin position="51"/>
        <end position="70"/>
    </location>
</feature>
<feature type="transmembrane region" description="Helical" evidence="2">
    <location>
        <begin position="204"/>
        <end position="223"/>
    </location>
</feature>
<protein>
    <submittedName>
        <fullName evidence="3">DUF5794 domain-containing protein</fullName>
    </submittedName>
</protein>
<dbReference type="Pfam" id="PF19107">
    <property type="entry name" value="DUF5794"/>
    <property type="match status" value="1"/>
</dbReference>
<evidence type="ECO:0000313" key="3">
    <source>
        <dbReference type="EMBL" id="MDS0293016.1"/>
    </source>
</evidence>
<name>A0ABU2FXR9_9EURY</name>
<dbReference type="InterPro" id="IPR043812">
    <property type="entry name" value="DUF5794"/>
</dbReference>
<sequence>MSVSQHPVALRLEQQVGGATRLLATVMALPLVDGIFPALVIAGAMSTPVGILQTGLLIFGGSATVAVILAEMEGTRREQVTSILLLAAVLLPVAGLEAVFARTLQTVLNFDVFHRFAGLVILAVAAKTASSEIGEKLPSPSVIIGLGLVASFDPSNPQLILNLDGEMLTTVTHAVAAAGTGIAFALAVALLAPRLRGAVDIDRFRFGSSVALGMLALDVLGVLPTQRPIALGVLAVTALFAYDRSAGSDESATGTDDDGPSAAEDAPAAPSSAATVADGGDHGRPDPTRDDSGDTASDAGYGYPSDSDSRAPWL</sequence>
<organism evidence="3 4">
    <name type="scientific">Halogeometricum luteum</name>
    <dbReference type="NCBI Taxonomy" id="2950537"/>
    <lineage>
        <taxon>Archaea</taxon>
        <taxon>Methanobacteriati</taxon>
        <taxon>Methanobacteriota</taxon>
        <taxon>Stenosarchaea group</taxon>
        <taxon>Halobacteria</taxon>
        <taxon>Halobacteriales</taxon>
        <taxon>Haloferacaceae</taxon>
        <taxon>Halogeometricum</taxon>
    </lineage>
</organism>
<proteinExistence type="predicted"/>
<feature type="transmembrane region" description="Helical" evidence="2">
    <location>
        <begin position="174"/>
        <end position="192"/>
    </location>
</feature>
<evidence type="ECO:0000256" key="2">
    <source>
        <dbReference type="SAM" id="Phobius"/>
    </source>
</evidence>
<feature type="compositionally biased region" description="Basic and acidic residues" evidence="1">
    <location>
        <begin position="279"/>
        <end position="292"/>
    </location>
</feature>